<keyword evidence="5 10" id="KW-0418">Kinase</keyword>
<dbReference type="Gene3D" id="3.30.200.20">
    <property type="entry name" value="Phosphorylase Kinase, domain 1"/>
    <property type="match status" value="1"/>
</dbReference>
<dbReference type="RefSeq" id="WP_125962793.1">
    <property type="nucleotide sequence ID" value="NZ_QXGM01000001.1"/>
</dbReference>
<reference evidence="10 11" key="1">
    <citation type="submission" date="2018-09" db="EMBL/GenBank/DDBJ databases">
        <title>Characterization of the phylogenetic diversity of five novel species belonging to the genus Bifidobacterium.</title>
        <authorList>
            <person name="Lugli G.A."/>
            <person name="Duranti S."/>
            <person name="Milani C."/>
        </authorList>
    </citation>
    <scope>NUCLEOTIDE SEQUENCE [LARGE SCALE GENOMIC DNA]</scope>
    <source>
        <strain evidence="10 11">2036B</strain>
    </source>
</reference>
<evidence type="ECO:0000256" key="5">
    <source>
        <dbReference type="ARBA" id="ARBA00022777"/>
    </source>
</evidence>
<keyword evidence="2" id="KW-0723">Serine/threonine-protein kinase</keyword>
<dbReference type="Pfam" id="PF00069">
    <property type="entry name" value="Pkinase"/>
    <property type="match status" value="1"/>
</dbReference>
<evidence type="ECO:0000313" key="10">
    <source>
        <dbReference type="EMBL" id="RSX55570.1"/>
    </source>
</evidence>
<dbReference type="PROSITE" id="PS00108">
    <property type="entry name" value="PROTEIN_KINASE_ST"/>
    <property type="match status" value="1"/>
</dbReference>
<protein>
    <recommendedName>
        <fullName evidence="1">non-specific serine/threonine protein kinase</fullName>
        <ecNumber evidence="1">2.7.11.1</ecNumber>
    </recommendedName>
</protein>
<dbReference type="PROSITE" id="PS00107">
    <property type="entry name" value="PROTEIN_KINASE_ATP"/>
    <property type="match status" value="1"/>
</dbReference>
<dbReference type="Gene3D" id="1.10.510.10">
    <property type="entry name" value="Transferase(Phosphotransferase) domain 1"/>
    <property type="match status" value="1"/>
</dbReference>
<evidence type="ECO:0000256" key="3">
    <source>
        <dbReference type="ARBA" id="ARBA00022679"/>
    </source>
</evidence>
<evidence type="ECO:0000256" key="4">
    <source>
        <dbReference type="ARBA" id="ARBA00022741"/>
    </source>
</evidence>
<dbReference type="EMBL" id="QXGM01000001">
    <property type="protein sequence ID" value="RSX55570.1"/>
    <property type="molecule type" value="Genomic_DNA"/>
</dbReference>
<feature type="binding site" evidence="7">
    <location>
        <position position="49"/>
    </location>
    <ligand>
        <name>ATP</name>
        <dbReference type="ChEBI" id="CHEBI:30616"/>
    </ligand>
</feature>
<dbReference type="GO" id="GO:0004674">
    <property type="term" value="F:protein serine/threonine kinase activity"/>
    <property type="evidence" value="ECO:0007669"/>
    <property type="project" value="UniProtKB-KW"/>
</dbReference>
<dbReference type="SMART" id="SM00220">
    <property type="entry name" value="S_TKc"/>
    <property type="match status" value="1"/>
</dbReference>
<comment type="caution">
    <text evidence="10">The sequence shown here is derived from an EMBL/GenBank/DDBJ whole genome shotgun (WGS) entry which is preliminary data.</text>
</comment>
<evidence type="ECO:0000256" key="6">
    <source>
        <dbReference type="ARBA" id="ARBA00022840"/>
    </source>
</evidence>
<feature type="domain" description="Protein kinase" evidence="9">
    <location>
        <begin position="20"/>
        <end position="311"/>
    </location>
</feature>
<evidence type="ECO:0000256" key="1">
    <source>
        <dbReference type="ARBA" id="ARBA00012513"/>
    </source>
</evidence>
<proteinExistence type="predicted"/>
<feature type="region of interest" description="Disordered" evidence="8">
    <location>
        <begin position="382"/>
        <end position="408"/>
    </location>
</feature>
<dbReference type="Proteomes" id="UP000287609">
    <property type="component" value="Unassembled WGS sequence"/>
</dbReference>
<name>A0A430FRT0_9BIFI</name>
<dbReference type="SUPFAM" id="SSF56112">
    <property type="entry name" value="Protein kinase-like (PK-like)"/>
    <property type="match status" value="1"/>
</dbReference>
<dbReference type="InterPro" id="IPR017441">
    <property type="entry name" value="Protein_kinase_ATP_BS"/>
</dbReference>
<keyword evidence="4 7" id="KW-0547">Nucleotide-binding</keyword>
<evidence type="ECO:0000313" key="11">
    <source>
        <dbReference type="Proteomes" id="UP000287609"/>
    </source>
</evidence>
<keyword evidence="6 7" id="KW-0067">ATP-binding</keyword>
<dbReference type="PANTHER" id="PTHR43289:SF6">
    <property type="entry name" value="SERINE_THREONINE-PROTEIN KINASE NEKL-3"/>
    <property type="match status" value="1"/>
</dbReference>
<dbReference type="EC" id="2.7.11.1" evidence="1"/>
<dbReference type="InterPro" id="IPR000719">
    <property type="entry name" value="Prot_kinase_dom"/>
</dbReference>
<evidence type="ECO:0000259" key="9">
    <source>
        <dbReference type="PROSITE" id="PS50011"/>
    </source>
</evidence>
<organism evidence="10 11">
    <name type="scientific">Bifidobacterium dolichotidis</name>
    <dbReference type="NCBI Taxonomy" id="2306976"/>
    <lineage>
        <taxon>Bacteria</taxon>
        <taxon>Bacillati</taxon>
        <taxon>Actinomycetota</taxon>
        <taxon>Actinomycetes</taxon>
        <taxon>Bifidobacteriales</taxon>
        <taxon>Bifidobacteriaceae</taxon>
        <taxon>Bifidobacterium</taxon>
    </lineage>
</organism>
<dbReference type="InterPro" id="IPR008271">
    <property type="entry name" value="Ser/Thr_kinase_AS"/>
</dbReference>
<evidence type="ECO:0000256" key="8">
    <source>
        <dbReference type="SAM" id="MobiDB-lite"/>
    </source>
</evidence>
<dbReference type="AlphaFoldDB" id="A0A430FRT0"/>
<dbReference type="OrthoDB" id="9762169at2"/>
<dbReference type="PANTHER" id="PTHR43289">
    <property type="entry name" value="MITOGEN-ACTIVATED PROTEIN KINASE KINASE KINASE 20-RELATED"/>
    <property type="match status" value="1"/>
</dbReference>
<gene>
    <name evidence="10" type="ORF">D2E26_0133</name>
</gene>
<evidence type="ECO:0000256" key="2">
    <source>
        <dbReference type="ARBA" id="ARBA00022527"/>
    </source>
</evidence>
<keyword evidence="11" id="KW-1185">Reference proteome</keyword>
<accession>A0A430FRT0</accession>
<keyword evidence="3" id="KW-0808">Transferase</keyword>
<sequence length="513" mass="54719">MQCIDSRLESVMDPPVLEGFSYVQLLGVGSTAVVFEYRQQIVERNVAVKVWRHRLRAHSRDRFEHEAALMARCSASLESGAHALVQVHAAGVTKDGLGYLVMDLAQQGSLSERLGLHTVESTQWLEAHHTLNAVDMLQLGIGLAHALSVLHQQGIVHRDIKPSNVLFDAANHAMLADLGVAADSYETEATGFSPLWAAPEVDAAHSGNEAADIFALAATLYCCVVGHTVAEHIAVARADQCKHAVSSAHDGQAYSSDEHCSDDYETVLLGHLSEAQVPDICAASLLHALQPEIDQRPHSAQAFAQELEQALADITASAGSESIASAAPADSLIAHSHPARAQSVPAAGWLRCAMPWIFPIVTGAAVTAVLIGMHWSASWTTSSSQSGATYATPHPEQHHPSGDMSVVASSPNVPSVQGLHGVFDNAEHPSLATFSWTNTDPQQGDQYAWHRVDNVEQTHDSMQRPRLISSSQVTVDAVHATHICIAVSLVRSSGQMSATPVVACATRPSQVSS</sequence>
<dbReference type="InterPro" id="IPR011009">
    <property type="entry name" value="Kinase-like_dom_sf"/>
</dbReference>
<dbReference type="GO" id="GO:0005524">
    <property type="term" value="F:ATP binding"/>
    <property type="evidence" value="ECO:0007669"/>
    <property type="project" value="UniProtKB-UniRule"/>
</dbReference>
<dbReference type="PROSITE" id="PS50011">
    <property type="entry name" value="PROTEIN_KINASE_DOM"/>
    <property type="match status" value="1"/>
</dbReference>
<evidence type="ECO:0000256" key="7">
    <source>
        <dbReference type="PROSITE-ProRule" id="PRU10141"/>
    </source>
</evidence>
<dbReference type="CDD" id="cd14014">
    <property type="entry name" value="STKc_PknB_like"/>
    <property type="match status" value="1"/>
</dbReference>